<keyword evidence="3" id="KW-1185">Reference proteome</keyword>
<feature type="signal peptide" evidence="1">
    <location>
        <begin position="1"/>
        <end position="23"/>
    </location>
</feature>
<sequence length="142" mass="13609">MSTPSWVCCRSPVLLCRVHAILGLLSVHGPALPCPCHPGCTVGPQSHSAPEAMPAVVQVGGLGGEAAGLSSAVVQVGGLGGEAGGCRGGAGGLGGGWGRQEDLAVVQAGALGSGGRTRLWSRWGGLGSGEARGLGGGPAVAP</sequence>
<evidence type="ECO:0000313" key="2">
    <source>
        <dbReference type="EMBL" id="KAK2110429.1"/>
    </source>
</evidence>
<comment type="caution">
    <text evidence="2">The sequence shown here is derived from an EMBL/GenBank/DDBJ whole genome shotgun (WGS) entry which is preliminary data.</text>
</comment>
<gene>
    <name evidence="2" type="ORF">P7K49_010175</name>
</gene>
<reference evidence="2 3" key="1">
    <citation type="submission" date="2023-05" db="EMBL/GenBank/DDBJ databases">
        <title>B98-5 Cell Line De Novo Hybrid Assembly: An Optical Mapping Approach.</title>
        <authorList>
            <person name="Kananen K."/>
            <person name="Auerbach J.A."/>
            <person name="Kautto E."/>
            <person name="Blachly J.S."/>
        </authorList>
    </citation>
    <scope>NUCLEOTIDE SEQUENCE [LARGE SCALE GENOMIC DNA]</scope>
    <source>
        <strain evidence="2">B95-8</strain>
        <tissue evidence="2">Cell line</tissue>
    </source>
</reference>
<protein>
    <submittedName>
        <fullName evidence="2">Uncharacterized protein</fullName>
    </submittedName>
</protein>
<organism evidence="2 3">
    <name type="scientific">Saguinus oedipus</name>
    <name type="common">Cotton-top tamarin</name>
    <name type="synonym">Oedipomidas oedipus</name>
    <dbReference type="NCBI Taxonomy" id="9490"/>
    <lineage>
        <taxon>Eukaryota</taxon>
        <taxon>Metazoa</taxon>
        <taxon>Chordata</taxon>
        <taxon>Craniata</taxon>
        <taxon>Vertebrata</taxon>
        <taxon>Euteleostomi</taxon>
        <taxon>Mammalia</taxon>
        <taxon>Eutheria</taxon>
        <taxon>Euarchontoglires</taxon>
        <taxon>Primates</taxon>
        <taxon>Haplorrhini</taxon>
        <taxon>Platyrrhini</taxon>
        <taxon>Cebidae</taxon>
        <taxon>Callitrichinae</taxon>
        <taxon>Saguinus</taxon>
    </lineage>
</organism>
<dbReference type="EMBL" id="JASSZA010000005">
    <property type="protein sequence ID" value="KAK2110429.1"/>
    <property type="molecule type" value="Genomic_DNA"/>
</dbReference>
<evidence type="ECO:0000313" key="3">
    <source>
        <dbReference type="Proteomes" id="UP001266305"/>
    </source>
</evidence>
<evidence type="ECO:0000256" key="1">
    <source>
        <dbReference type="SAM" id="SignalP"/>
    </source>
</evidence>
<name>A0ABQ9VM41_SAGOE</name>
<keyword evidence="1" id="KW-0732">Signal</keyword>
<dbReference type="Proteomes" id="UP001266305">
    <property type="component" value="Unassembled WGS sequence"/>
</dbReference>
<feature type="chain" id="PRO_5045986547" evidence="1">
    <location>
        <begin position="24"/>
        <end position="142"/>
    </location>
</feature>
<proteinExistence type="predicted"/>
<accession>A0ABQ9VM41</accession>